<reference evidence="1" key="1">
    <citation type="journal article" date="2019" name="bioRxiv">
        <title>The Genome of the Zebra Mussel, Dreissena polymorpha: A Resource for Invasive Species Research.</title>
        <authorList>
            <person name="McCartney M.A."/>
            <person name="Auch B."/>
            <person name="Kono T."/>
            <person name="Mallez S."/>
            <person name="Zhang Y."/>
            <person name="Obille A."/>
            <person name="Becker A."/>
            <person name="Abrahante J.E."/>
            <person name="Garbe J."/>
            <person name="Badalamenti J.P."/>
            <person name="Herman A."/>
            <person name="Mangelson H."/>
            <person name="Liachko I."/>
            <person name="Sullivan S."/>
            <person name="Sone E.D."/>
            <person name="Koren S."/>
            <person name="Silverstein K.A.T."/>
            <person name="Beckman K.B."/>
            <person name="Gohl D.M."/>
        </authorList>
    </citation>
    <scope>NUCLEOTIDE SEQUENCE</scope>
    <source>
        <strain evidence="1">Duluth1</strain>
        <tissue evidence="1">Whole animal</tissue>
    </source>
</reference>
<comment type="caution">
    <text evidence="1">The sequence shown here is derived from an EMBL/GenBank/DDBJ whole genome shotgun (WGS) entry which is preliminary data.</text>
</comment>
<protein>
    <submittedName>
        <fullName evidence="1">Uncharacterized protein</fullName>
    </submittedName>
</protein>
<name>A0A9D4KRQ1_DREPO</name>
<dbReference type="AlphaFoldDB" id="A0A9D4KRQ1"/>
<dbReference type="Proteomes" id="UP000828390">
    <property type="component" value="Unassembled WGS sequence"/>
</dbReference>
<reference evidence="1" key="2">
    <citation type="submission" date="2020-11" db="EMBL/GenBank/DDBJ databases">
        <authorList>
            <person name="McCartney M.A."/>
            <person name="Auch B."/>
            <person name="Kono T."/>
            <person name="Mallez S."/>
            <person name="Becker A."/>
            <person name="Gohl D.M."/>
            <person name="Silverstein K.A.T."/>
            <person name="Koren S."/>
            <person name="Bechman K.B."/>
            <person name="Herman A."/>
            <person name="Abrahante J.E."/>
            <person name="Garbe J."/>
        </authorList>
    </citation>
    <scope>NUCLEOTIDE SEQUENCE</scope>
    <source>
        <strain evidence="1">Duluth1</strain>
        <tissue evidence="1">Whole animal</tissue>
    </source>
</reference>
<sequence length="71" mass="8095">MRVWRDWEAGMGNLLMLHNDITPPQLHVLQVIKHDTPEPVNSVCYDAFVMTDSGEVLINTERFKLLALSMG</sequence>
<dbReference type="EMBL" id="JAIWYP010000003">
    <property type="protein sequence ID" value="KAH3844880.1"/>
    <property type="molecule type" value="Genomic_DNA"/>
</dbReference>
<evidence type="ECO:0000313" key="1">
    <source>
        <dbReference type="EMBL" id="KAH3844880.1"/>
    </source>
</evidence>
<proteinExistence type="predicted"/>
<evidence type="ECO:0000313" key="2">
    <source>
        <dbReference type="Proteomes" id="UP000828390"/>
    </source>
</evidence>
<accession>A0A9D4KRQ1</accession>
<organism evidence="1 2">
    <name type="scientific">Dreissena polymorpha</name>
    <name type="common">Zebra mussel</name>
    <name type="synonym">Mytilus polymorpha</name>
    <dbReference type="NCBI Taxonomy" id="45954"/>
    <lineage>
        <taxon>Eukaryota</taxon>
        <taxon>Metazoa</taxon>
        <taxon>Spiralia</taxon>
        <taxon>Lophotrochozoa</taxon>
        <taxon>Mollusca</taxon>
        <taxon>Bivalvia</taxon>
        <taxon>Autobranchia</taxon>
        <taxon>Heteroconchia</taxon>
        <taxon>Euheterodonta</taxon>
        <taxon>Imparidentia</taxon>
        <taxon>Neoheterodontei</taxon>
        <taxon>Myida</taxon>
        <taxon>Dreissenoidea</taxon>
        <taxon>Dreissenidae</taxon>
        <taxon>Dreissena</taxon>
    </lineage>
</organism>
<gene>
    <name evidence="1" type="ORF">DPMN_087146</name>
</gene>
<keyword evidence="2" id="KW-1185">Reference proteome</keyword>